<dbReference type="PANTHER" id="PTHR43377:SF6">
    <property type="entry name" value="GFO_IDH_MOCA-LIKE OXIDOREDUCTASE N-TERMINAL DOMAIN-CONTAINING PROTEIN"/>
    <property type="match status" value="1"/>
</dbReference>
<evidence type="ECO:0000259" key="2">
    <source>
        <dbReference type="Pfam" id="PF22725"/>
    </source>
</evidence>
<evidence type="ECO:0000259" key="1">
    <source>
        <dbReference type="Pfam" id="PF01408"/>
    </source>
</evidence>
<dbReference type="InterPro" id="IPR000683">
    <property type="entry name" value="Gfo/Idh/MocA-like_OxRdtase_N"/>
</dbReference>
<gene>
    <name evidence="3" type="ORF">IQ241_15315</name>
</gene>
<evidence type="ECO:0000313" key="3">
    <source>
        <dbReference type="EMBL" id="MBE9078646.1"/>
    </source>
</evidence>
<sequence length="340" mass="37153">MTQIGMALLGVGRWGTHLLRNFLAHPQIRLVAVVDSSAERLSAIAAQFSLDSQVQLLTDPLAALALPGLEAAAIATPAMTHDVLIQAALNHSLHVLAEKPLTLDPQSARALWELAQQQRRQLVVDHTYLFHPAVQAGKDAIAQLGPLRYGYASRTHLGPIRNDVDALWDLAIHDIAIFNHWLGETPLQVQAQGLGWLQPQRQTMLSPSGLADAVWCRLRYSSGFQATIHLCWANPDKQRRLCVVGDRGTLIFDELQPSPLTLQVGIAAKTGQGFSPEAIQTVTLPVTPSEPLRNVCDHFVDCIWTQQDSAISSGQQGQSLVAILTKLTESMHRDGAWLSL</sequence>
<dbReference type="InterPro" id="IPR051450">
    <property type="entry name" value="Gfo/Idh/MocA_Oxidoreductases"/>
</dbReference>
<dbReference type="InterPro" id="IPR036291">
    <property type="entry name" value="NAD(P)-bd_dom_sf"/>
</dbReference>
<comment type="caution">
    <text evidence="3">The sequence shown here is derived from an EMBL/GenBank/DDBJ whole genome shotgun (WGS) entry which is preliminary data.</text>
</comment>
<organism evidence="3 4">
    <name type="scientific">Vasconcelosia minhoensis LEGE 07310</name>
    <dbReference type="NCBI Taxonomy" id="915328"/>
    <lineage>
        <taxon>Bacteria</taxon>
        <taxon>Bacillati</taxon>
        <taxon>Cyanobacteriota</taxon>
        <taxon>Cyanophyceae</taxon>
        <taxon>Nodosilineales</taxon>
        <taxon>Cymatolegaceae</taxon>
        <taxon>Vasconcelosia</taxon>
        <taxon>Vasconcelosia minhoensis</taxon>
    </lineage>
</organism>
<dbReference type="Pfam" id="PF22725">
    <property type="entry name" value="GFO_IDH_MocA_C3"/>
    <property type="match status" value="1"/>
</dbReference>
<dbReference type="Gene3D" id="3.40.50.720">
    <property type="entry name" value="NAD(P)-binding Rossmann-like Domain"/>
    <property type="match status" value="1"/>
</dbReference>
<dbReference type="SUPFAM" id="SSF55347">
    <property type="entry name" value="Glyceraldehyde-3-phosphate dehydrogenase-like, C-terminal domain"/>
    <property type="match status" value="1"/>
</dbReference>
<dbReference type="Proteomes" id="UP000636505">
    <property type="component" value="Unassembled WGS sequence"/>
</dbReference>
<dbReference type="PANTHER" id="PTHR43377">
    <property type="entry name" value="BILIVERDIN REDUCTASE A"/>
    <property type="match status" value="1"/>
</dbReference>
<dbReference type="GO" id="GO:0000166">
    <property type="term" value="F:nucleotide binding"/>
    <property type="evidence" value="ECO:0007669"/>
    <property type="project" value="InterPro"/>
</dbReference>
<dbReference type="Gene3D" id="3.30.360.10">
    <property type="entry name" value="Dihydrodipicolinate Reductase, domain 2"/>
    <property type="match status" value="1"/>
</dbReference>
<feature type="domain" description="GFO/IDH/MocA-like oxidoreductase" evidence="2">
    <location>
        <begin position="166"/>
        <end position="250"/>
    </location>
</feature>
<keyword evidence="4" id="KW-1185">Reference proteome</keyword>
<dbReference type="Pfam" id="PF01408">
    <property type="entry name" value="GFO_IDH_MocA"/>
    <property type="match status" value="1"/>
</dbReference>
<feature type="domain" description="Gfo/Idh/MocA-like oxidoreductase N-terminal" evidence="1">
    <location>
        <begin position="5"/>
        <end position="126"/>
    </location>
</feature>
<reference evidence="3" key="1">
    <citation type="submission" date="2020-10" db="EMBL/GenBank/DDBJ databases">
        <authorList>
            <person name="Castelo-Branco R."/>
            <person name="Eusebio N."/>
            <person name="Adriana R."/>
            <person name="Vieira A."/>
            <person name="Brugerolle De Fraissinette N."/>
            <person name="Rezende De Castro R."/>
            <person name="Schneider M.P."/>
            <person name="Vasconcelos V."/>
            <person name="Leao P.N."/>
        </authorList>
    </citation>
    <scope>NUCLEOTIDE SEQUENCE</scope>
    <source>
        <strain evidence="3">LEGE 07310</strain>
    </source>
</reference>
<dbReference type="InterPro" id="IPR055170">
    <property type="entry name" value="GFO_IDH_MocA-like_dom"/>
</dbReference>
<dbReference type="SUPFAM" id="SSF51735">
    <property type="entry name" value="NAD(P)-binding Rossmann-fold domains"/>
    <property type="match status" value="1"/>
</dbReference>
<dbReference type="EMBL" id="JADEXG010000037">
    <property type="protein sequence ID" value="MBE9078646.1"/>
    <property type="molecule type" value="Genomic_DNA"/>
</dbReference>
<proteinExistence type="predicted"/>
<evidence type="ECO:0000313" key="4">
    <source>
        <dbReference type="Proteomes" id="UP000636505"/>
    </source>
</evidence>
<dbReference type="RefSeq" id="WP_193908691.1">
    <property type="nucleotide sequence ID" value="NZ_JADEXG010000037.1"/>
</dbReference>
<dbReference type="AlphaFoldDB" id="A0A8J7AQL9"/>
<protein>
    <submittedName>
        <fullName evidence="3">Gfo/Idh/MocA family oxidoreductase</fullName>
    </submittedName>
</protein>
<accession>A0A8J7AQL9</accession>
<name>A0A8J7AQL9_9CYAN</name>